<reference evidence="2 3" key="1">
    <citation type="journal article" date="2013" name="Genome Biol.">
        <title>Genome of Acanthamoeba castellanii highlights extensive lateral gene transfer and early evolution of tyrosine kinase signaling.</title>
        <authorList>
            <person name="Clarke M."/>
            <person name="Lohan A.J."/>
            <person name="Liu B."/>
            <person name="Lagkouvardos I."/>
            <person name="Roy S."/>
            <person name="Zafar N."/>
            <person name="Bertelli C."/>
            <person name="Schilde C."/>
            <person name="Kianianmomeni A."/>
            <person name="Burglin T.R."/>
            <person name="Frech C."/>
            <person name="Turcotte B."/>
            <person name="Kopec K.O."/>
            <person name="Synnott J.M."/>
            <person name="Choo C."/>
            <person name="Paponov I."/>
            <person name="Finkler A."/>
            <person name="Soon Heng Tan C."/>
            <person name="Hutchins A.P."/>
            <person name="Weinmeier T."/>
            <person name="Rattei T."/>
            <person name="Chu J.S."/>
            <person name="Gimenez G."/>
            <person name="Irimia M."/>
            <person name="Rigden D.J."/>
            <person name="Fitzpatrick D.A."/>
            <person name="Lorenzo-Morales J."/>
            <person name="Bateman A."/>
            <person name="Chiu C.H."/>
            <person name="Tang P."/>
            <person name="Hegemann P."/>
            <person name="Fromm H."/>
            <person name="Raoult D."/>
            <person name="Greub G."/>
            <person name="Miranda-Saavedra D."/>
            <person name="Chen N."/>
            <person name="Nash P."/>
            <person name="Ginger M.L."/>
            <person name="Horn M."/>
            <person name="Schaap P."/>
            <person name="Caler L."/>
            <person name="Loftus B."/>
        </authorList>
    </citation>
    <scope>NUCLEOTIDE SEQUENCE [LARGE SCALE GENOMIC DNA]</scope>
    <source>
        <strain evidence="2 3">Neff</strain>
    </source>
</reference>
<keyword evidence="1" id="KW-0732">Signal</keyword>
<organism evidence="2 3">
    <name type="scientific">Acanthamoeba castellanii (strain ATCC 30010 / Neff)</name>
    <dbReference type="NCBI Taxonomy" id="1257118"/>
    <lineage>
        <taxon>Eukaryota</taxon>
        <taxon>Amoebozoa</taxon>
        <taxon>Discosea</taxon>
        <taxon>Longamoebia</taxon>
        <taxon>Centramoebida</taxon>
        <taxon>Acanthamoebidae</taxon>
        <taxon>Acanthamoeba</taxon>
    </lineage>
</organism>
<dbReference type="RefSeq" id="XP_004341184.1">
    <property type="nucleotide sequence ID" value="XM_004341136.1"/>
</dbReference>
<dbReference type="PROSITE" id="PS51257">
    <property type="entry name" value="PROKAR_LIPOPROTEIN"/>
    <property type="match status" value="1"/>
</dbReference>
<proteinExistence type="predicted"/>
<evidence type="ECO:0000256" key="1">
    <source>
        <dbReference type="SAM" id="SignalP"/>
    </source>
</evidence>
<gene>
    <name evidence="2" type="ORF">ACA1_323510</name>
</gene>
<feature type="signal peptide" evidence="1">
    <location>
        <begin position="1"/>
        <end position="21"/>
    </location>
</feature>
<dbReference type="GeneID" id="14919920"/>
<accession>L8H1P4</accession>
<keyword evidence="3" id="KW-1185">Reference proteome</keyword>
<feature type="chain" id="PRO_5003990813" evidence="1">
    <location>
        <begin position="22"/>
        <end position="213"/>
    </location>
</feature>
<dbReference type="Proteomes" id="UP000011083">
    <property type="component" value="Unassembled WGS sequence"/>
</dbReference>
<name>L8H1P4_ACACF</name>
<protein>
    <submittedName>
        <fullName evidence="2">Uncharacterized protein</fullName>
    </submittedName>
</protein>
<dbReference type="KEGG" id="acan:ACA1_323510"/>
<sequence length="213" mass="23621">MNKQLLLAVVVLATIVGCALAQTRPNLSETFELQGLVTLRQNNSLVYGRAKWVVDYREGKALDVLEFYDSDLQQHDVHDLLRYDQGKHYQVAGQSAKCRESDLTAKWLPFAWDWVAKAAPVGLATPGTDAYQLWRYKAAGVTVSVGVALEDADRLVLFSRATADEEYVFYVEPANATAEMEAARPHSSWFDVPIACRTQLAGDVSSPLVAQTR</sequence>
<evidence type="ECO:0000313" key="3">
    <source>
        <dbReference type="Proteomes" id="UP000011083"/>
    </source>
</evidence>
<evidence type="ECO:0000313" key="2">
    <source>
        <dbReference type="EMBL" id="ELR19117.1"/>
    </source>
</evidence>
<dbReference type="VEuPathDB" id="AmoebaDB:ACA1_323510"/>
<dbReference type="AlphaFoldDB" id="L8H1P4"/>
<dbReference type="EMBL" id="KB007938">
    <property type="protein sequence ID" value="ELR19117.1"/>
    <property type="molecule type" value="Genomic_DNA"/>
</dbReference>